<dbReference type="EMBL" id="KL660297">
    <property type="protein sequence ID" value="KFA66969.1"/>
    <property type="molecule type" value="Genomic_DNA"/>
</dbReference>
<evidence type="ECO:0000313" key="2">
    <source>
        <dbReference type="Proteomes" id="UP000028524"/>
    </source>
</evidence>
<dbReference type="OrthoDB" id="4062651at2759"/>
<organism evidence="1 2">
    <name type="scientific">Stachybotrys chlorohalonatus (strain IBT 40285)</name>
    <dbReference type="NCBI Taxonomy" id="1283841"/>
    <lineage>
        <taxon>Eukaryota</taxon>
        <taxon>Fungi</taxon>
        <taxon>Dikarya</taxon>
        <taxon>Ascomycota</taxon>
        <taxon>Pezizomycotina</taxon>
        <taxon>Sordariomycetes</taxon>
        <taxon>Hypocreomycetidae</taxon>
        <taxon>Hypocreales</taxon>
        <taxon>Stachybotryaceae</taxon>
        <taxon>Stachybotrys</taxon>
    </lineage>
</organism>
<sequence>MALGLEVTPRYLVEHHINSDDDEDAKFVFRRNDRRFYVKVSPTYFVNSPFSTDKYLSYPNIIRSDDMVLGEIYETDVYEWIIRPFQTLLLSLAPEPAGPPKNITLKDYLFPEYFAFELDIINEKPCPRQVFPTDKPHMASTLRLDDDFLDDLETWTAFYDPARIVY</sequence>
<protein>
    <submittedName>
        <fullName evidence="1">Uncharacterized protein</fullName>
    </submittedName>
</protein>
<dbReference type="InParanoid" id="A0A084QSN4"/>
<keyword evidence="2" id="KW-1185">Reference proteome</keyword>
<dbReference type="Proteomes" id="UP000028524">
    <property type="component" value="Unassembled WGS sequence"/>
</dbReference>
<accession>A0A084QSN4</accession>
<name>A0A084QSN4_STAC4</name>
<dbReference type="OMA" id="YLVEHHI"/>
<evidence type="ECO:0000313" key="1">
    <source>
        <dbReference type="EMBL" id="KFA66969.1"/>
    </source>
</evidence>
<dbReference type="HOGENOM" id="CLU_114196_0_0_1"/>
<dbReference type="AlphaFoldDB" id="A0A084QSN4"/>
<reference evidence="1 2" key="1">
    <citation type="journal article" date="2014" name="BMC Genomics">
        <title>Comparative genome sequencing reveals chemotype-specific gene clusters in the toxigenic black mold Stachybotrys.</title>
        <authorList>
            <person name="Semeiks J."/>
            <person name="Borek D."/>
            <person name="Otwinowski Z."/>
            <person name="Grishin N.V."/>
        </authorList>
    </citation>
    <scope>NUCLEOTIDE SEQUENCE [LARGE SCALE GENOMIC DNA]</scope>
    <source>
        <strain evidence="1 2">IBT 40285</strain>
    </source>
</reference>
<dbReference type="STRING" id="1283841.A0A084QSN4"/>
<proteinExistence type="predicted"/>
<gene>
    <name evidence="1" type="ORF">S40285_08392</name>
</gene>